<protein>
    <submittedName>
        <fullName evidence="1">Uncharacterized protein</fullName>
    </submittedName>
</protein>
<name>A0A0A9DZS8_ARUDO</name>
<organism evidence="1">
    <name type="scientific">Arundo donax</name>
    <name type="common">Giant reed</name>
    <name type="synonym">Donax arundinaceus</name>
    <dbReference type="NCBI Taxonomy" id="35708"/>
    <lineage>
        <taxon>Eukaryota</taxon>
        <taxon>Viridiplantae</taxon>
        <taxon>Streptophyta</taxon>
        <taxon>Embryophyta</taxon>
        <taxon>Tracheophyta</taxon>
        <taxon>Spermatophyta</taxon>
        <taxon>Magnoliopsida</taxon>
        <taxon>Liliopsida</taxon>
        <taxon>Poales</taxon>
        <taxon>Poaceae</taxon>
        <taxon>PACMAD clade</taxon>
        <taxon>Arundinoideae</taxon>
        <taxon>Arundineae</taxon>
        <taxon>Arundo</taxon>
    </lineage>
</organism>
<evidence type="ECO:0000313" key="1">
    <source>
        <dbReference type="EMBL" id="JAD93306.1"/>
    </source>
</evidence>
<sequence length="42" mass="5172">MTLVYWLKVLVEISLRLIACCRRLSILWRRLYPFLVDMMIPF</sequence>
<reference evidence="1" key="2">
    <citation type="journal article" date="2015" name="Data Brief">
        <title>Shoot transcriptome of the giant reed, Arundo donax.</title>
        <authorList>
            <person name="Barrero R.A."/>
            <person name="Guerrero F.D."/>
            <person name="Moolhuijzen P."/>
            <person name="Goolsby J.A."/>
            <person name="Tidwell J."/>
            <person name="Bellgard S.E."/>
            <person name="Bellgard M.I."/>
        </authorList>
    </citation>
    <scope>NUCLEOTIDE SEQUENCE</scope>
    <source>
        <tissue evidence="1">Shoot tissue taken approximately 20 cm above the soil surface</tissue>
    </source>
</reference>
<dbReference type="EMBL" id="GBRH01204589">
    <property type="protein sequence ID" value="JAD93306.1"/>
    <property type="molecule type" value="Transcribed_RNA"/>
</dbReference>
<accession>A0A0A9DZS8</accession>
<proteinExistence type="predicted"/>
<reference evidence="1" key="1">
    <citation type="submission" date="2014-09" db="EMBL/GenBank/DDBJ databases">
        <authorList>
            <person name="Magalhaes I.L.F."/>
            <person name="Oliveira U."/>
            <person name="Santos F.R."/>
            <person name="Vidigal T.H.D.A."/>
            <person name="Brescovit A.D."/>
            <person name="Santos A.J."/>
        </authorList>
    </citation>
    <scope>NUCLEOTIDE SEQUENCE</scope>
    <source>
        <tissue evidence="1">Shoot tissue taken approximately 20 cm above the soil surface</tissue>
    </source>
</reference>
<dbReference type="AlphaFoldDB" id="A0A0A9DZS8"/>